<feature type="compositionally biased region" description="Polar residues" evidence="1">
    <location>
        <begin position="214"/>
        <end position="228"/>
    </location>
</feature>
<accession>A0AAD8AFH6</accession>
<feature type="non-terminal residue" evidence="4">
    <location>
        <position position="1"/>
    </location>
</feature>
<proteinExistence type="predicted"/>
<organism evidence="4 5">
    <name type="scientific">Diploptera punctata</name>
    <name type="common">Pacific beetle cockroach</name>
    <dbReference type="NCBI Taxonomy" id="6984"/>
    <lineage>
        <taxon>Eukaryota</taxon>
        <taxon>Metazoa</taxon>
        <taxon>Ecdysozoa</taxon>
        <taxon>Arthropoda</taxon>
        <taxon>Hexapoda</taxon>
        <taxon>Insecta</taxon>
        <taxon>Pterygota</taxon>
        <taxon>Neoptera</taxon>
        <taxon>Polyneoptera</taxon>
        <taxon>Dictyoptera</taxon>
        <taxon>Blattodea</taxon>
        <taxon>Blaberoidea</taxon>
        <taxon>Blaberidae</taxon>
        <taxon>Diplopterinae</taxon>
        <taxon>Diploptera</taxon>
    </lineage>
</organism>
<keyword evidence="5" id="KW-1185">Reference proteome</keyword>
<dbReference type="Gene3D" id="2.60.40.10">
    <property type="entry name" value="Immunoglobulins"/>
    <property type="match status" value="1"/>
</dbReference>
<dbReference type="InterPro" id="IPR003599">
    <property type="entry name" value="Ig_sub"/>
</dbReference>
<feature type="domain" description="Ig-like" evidence="3">
    <location>
        <begin position="66"/>
        <end position="139"/>
    </location>
</feature>
<dbReference type="PROSITE" id="PS50835">
    <property type="entry name" value="IG_LIKE"/>
    <property type="match status" value="1"/>
</dbReference>
<name>A0AAD8AFH6_DIPPU</name>
<dbReference type="AlphaFoldDB" id="A0AAD8AFH6"/>
<feature type="transmembrane region" description="Helical" evidence="2">
    <location>
        <begin position="167"/>
        <end position="187"/>
    </location>
</feature>
<dbReference type="SUPFAM" id="SSF48726">
    <property type="entry name" value="Immunoglobulin"/>
    <property type="match status" value="1"/>
</dbReference>
<dbReference type="SMART" id="SM00409">
    <property type="entry name" value="IG"/>
    <property type="match status" value="1"/>
</dbReference>
<keyword evidence="2" id="KW-1133">Transmembrane helix</keyword>
<evidence type="ECO:0000313" key="5">
    <source>
        <dbReference type="Proteomes" id="UP001233999"/>
    </source>
</evidence>
<reference evidence="4" key="1">
    <citation type="journal article" date="2023" name="IScience">
        <title>Live-bearing cockroach genome reveals convergent evolutionary mechanisms linked to viviparity in insects and beyond.</title>
        <authorList>
            <person name="Fouks B."/>
            <person name="Harrison M.C."/>
            <person name="Mikhailova A.A."/>
            <person name="Marchal E."/>
            <person name="English S."/>
            <person name="Carruthers M."/>
            <person name="Jennings E.C."/>
            <person name="Chiamaka E.L."/>
            <person name="Frigard R.A."/>
            <person name="Pippel M."/>
            <person name="Attardo G.M."/>
            <person name="Benoit J.B."/>
            <person name="Bornberg-Bauer E."/>
            <person name="Tobe S.S."/>
        </authorList>
    </citation>
    <scope>NUCLEOTIDE SEQUENCE</scope>
    <source>
        <strain evidence="4">Stay&amp;Tobe</strain>
    </source>
</reference>
<sequence length="256" mass="28424">VITPRTSKDASPCTYSTRGKHCALFATTRVHVITIQKIMEVAAAVVLAAVLDSVASQYMVQEVNVGTTAILPCPSNDDNHLFQYWELEGNQVIGPENAINEAKYKYEVLSGKLFIKSVSTAESGFYKCVSKALTNRSLNIQSVELIVKKDWEEVWENDTETNVYRGVIAGTVLIVLVGLMFLAYRFIKRRRSARFRDMSDEESPDEGPVRGKYNASNIPPMTNANITPSEGVDNPALDTDFPKMFNTIQTQGATQM</sequence>
<dbReference type="EMBL" id="JASPKZ010001481">
    <property type="protein sequence ID" value="KAJ9598024.1"/>
    <property type="molecule type" value="Genomic_DNA"/>
</dbReference>
<dbReference type="InterPro" id="IPR036179">
    <property type="entry name" value="Ig-like_dom_sf"/>
</dbReference>
<evidence type="ECO:0000256" key="2">
    <source>
        <dbReference type="SAM" id="Phobius"/>
    </source>
</evidence>
<reference evidence="4" key="2">
    <citation type="submission" date="2023-05" db="EMBL/GenBank/DDBJ databases">
        <authorList>
            <person name="Fouks B."/>
        </authorList>
    </citation>
    <scope>NUCLEOTIDE SEQUENCE</scope>
    <source>
        <strain evidence="4">Stay&amp;Tobe</strain>
        <tissue evidence="4">Testes</tissue>
    </source>
</reference>
<evidence type="ECO:0000259" key="3">
    <source>
        <dbReference type="PROSITE" id="PS50835"/>
    </source>
</evidence>
<evidence type="ECO:0000313" key="4">
    <source>
        <dbReference type="EMBL" id="KAJ9598024.1"/>
    </source>
</evidence>
<dbReference type="InterPro" id="IPR007110">
    <property type="entry name" value="Ig-like_dom"/>
</dbReference>
<gene>
    <name evidence="4" type="ORF">L9F63_026868</name>
</gene>
<evidence type="ECO:0000256" key="1">
    <source>
        <dbReference type="SAM" id="MobiDB-lite"/>
    </source>
</evidence>
<keyword evidence="2" id="KW-0472">Membrane</keyword>
<protein>
    <recommendedName>
        <fullName evidence="3">Ig-like domain-containing protein</fullName>
    </recommendedName>
</protein>
<feature type="region of interest" description="Disordered" evidence="1">
    <location>
        <begin position="195"/>
        <end position="231"/>
    </location>
</feature>
<dbReference type="InterPro" id="IPR013783">
    <property type="entry name" value="Ig-like_fold"/>
</dbReference>
<comment type="caution">
    <text evidence="4">The sequence shown here is derived from an EMBL/GenBank/DDBJ whole genome shotgun (WGS) entry which is preliminary data.</text>
</comment>
<keyword evidence="2" id="KW-0812">Transmembrane</keyword>
<dbReference type="Proteomes" id="UP001233999">
    <property type="component" value="Unassembled WGS sequence"/>
</dbReference>